<gene>
    <name evidence="1" type="ORF">GGX14DRAFT_321602</name>
</gene>
<feature type="non-terminal residue" evidence="1">
    <location>
        <position position="52"/>
    </location>
</feature>
<comment type="caution">
    <text evidence="1">The sequence shown here is derived from an EMBL/GenBank/DDBJ whole genome shotgun (WGS) entry which is preliminary data.</text>
</comment>
<evidence type="ECO:0000313" key="2">
    <source>
        <dbReference type="Proteomes" id="UP001219525"/>
    </source>
</evidence>
<evidence type="ECO:0000313" key="1">
    <source>
        <dbReference type="EMBL" id="KAJ7204159.1"/>
    </source>
</evidence>
<reference evidence="1" key="1">
    <citation type="submission" date="2023-03" db="EMBL/GenBank/DDBJ databases">
        <title>Massive genome expansion in bonnet fungi (Mycena s.s.) driven by repeated elements and novel gene families across ecological guilds.</title>
        <authorList>
            <consortium name="Lawrence Berkeley National Laboratory"/>
            <person name="Harder C.B."/>
            <person name="Miyauchi S."/>
            <person name="Viragh M."/>
            <person name="Kuo A."/>
            <person name="Thoen E."/>
            <person name="Andreopoulos B."/>
            <person name="Lu D."/>
            <person name="Skrede I."/>
            <person name="Drula E."/>
            <person name="Henrissat B."/>
            <person name="Morin E."/>
            <person name="Kohler A."/>
            <person name="Barry K."/>
            <person name="LaButti K."/>
            <person name="Morin E."/>
            <person name="Salamov A."/>
            <person name="Lipzen A."/>
            <person name="Mereny Z."/>
            <person name="Hegedus B."/>
            <person name="Baldrian P."/>
            <person name="Stursova M."/>
            <person name="Weitz H."/>
            <person name="Taylor A."/>
            <person name="Grigoriev I.V."/>
            <person name="Nagy L.G."/>
            <person name="Martin F."/>
            <person name="Kauserud H."/>
        </authorList>
    </citation>
    <scope>NUCLEOTIDE SEQUENCE</scope>
    <source>
        <strain evidence="1">9144</strain>
    </source>
</reference>
<dbReference type="EMBL" id="JARJCW010000048">
    <property type="protein sequence ID" value="KAJ7204159.1"/>
    <property type="molecule type" value="Genomic_DNA"/>
</dbReference>
<organism evidence="1 2">
    <name type="scientific">Mycena pura</name>
    <dbReference type="NCBI Taxonomy" id="153505"/>
    <lineage>
        <taxon>Eukaryota</taxon>
        <taxon>Fungi</taxon>
        <taxon>Dikarya</taxon>
        <taxon>Basidiomycota</taxon>
        <taxon>Agaricomycotina</taxon>
        <taxon>Agaricomycetes</taxon>
        <taxon>Agaricomycetidae</taxon>
        <taxon>Agaricales</taxon>
        <taxon>Marasmiineae</taxon>
        <taxon>Mycenaceae</taxon>
        <taxon>Mycena</taxon>
    </lineage>
</organism>
<feature type="non-terminal residue" evidence="1">
    <location>
        <position position="1"/>
    </location>
</feature>
<protein>
    <submittedName>
        <fullName evidence="1">Uncharacterized protein</fullName>
    </submittedName>
</protein>
<proteinExistence type="predicted"/>
<keyword evidence="2" id="KW-1185">Reference proteome</keyword>
<sequence>NVQHDSCAAKCEAIGQRLRKQKSIFFIEHKLLDRYFINSHALHNANLLRVSL</sequence>
<dbReference type="AlphaFoldDB" id="A0AAD6VAG1"/>
<name>A0AAD6VAG1_9AGAR</name>
<accession>A0AAD6VAG1</accession>
<dbReference type="Proteomes" id="UP001219525">
    <property type="component" value="Unassembled WGS sequence"/>
</dbReference>